<reference evidence="1 2" key="1">
    <citation type="submission" date="2021-06" db="EMBL/GenBank/DDBJ databases">
        <title>Caerostris extrusa draft genome.</title>
        <authorList>
            <person name="Kono N."/>
            <person name="Arakawa K."/>
        </authorList>
    </citation>
    <scope>NUCLEOTIDE SEQUENCE [LARGE SCALE GENOMIC DNA]</scope>
</reference>
<dbReference type="EMBL" id="BPLR01000930">
    <property type="protein sequence ID" value="GIY98512.1"/>
    <property type="molecule type" value="Genomic_DNA"/>
</dbReference>
<organism evidence="1 2">
    <name type="scientific">Caerostris extrusa</name>
    <name type="common">Bark spider</name>
    <name type="synonym">Caerostris bankana</name>
    <dbReference type="NCBI Taxonomy" id="172846"/>
    <lineage>
        <taxon>Eukaryota</taxon>
        <taxon>Metazoa</taxon>
        <taxon>Ecdysozoa</taxon>
        <taxon>Arthropoda</taxon>
        <taxon>Chelicerata</taxon>
        <taxon>Arachnida</taxon>
        <taxon>Araneae</taxon>
        <taxon>Araneomorphae</taxon>
        <taxon>Entelegynae</taxon>
        <taxon>Araneoidea</taxon>
        <taxon>Araneidae</taxon>
        <taxon>Caerostris</taxon>
    </lineage>
</organism>
<proteinExistence type="predicted"/>
<gene>
    <name evidence="1" type="ORF">CEXT_223791</name>
</gene>
<name>A0AAV4XTM9_CAEEX</name>
<accession>A0AAV4XTM9</accession>
<evidence type="ECO:0000313" key="2">
    <source>
        <dbReference type="Proteomes" id="UP001054945"/>
    </source>
</evidence>
<protein>
    <submittedName>
        <fullName evidence="1">Uncharacterized protein</fullName>
    </submittedName>
</protein>
<dbReference type="Proteomes" id="UP001054945">
    <property type="component" value="Unassembled WGS sequence"/>
</dbReference>
<evidence type="ECO:0000313" key="1">
    <source>
        <dbReference type="EMBL" id="GIY98512.1"/>
    </source>
</evidence>
<comment type="caution">
    <text evidence="1">The sequence shown here is derived from an EMBL/GenBank/DDBJ whole genome shotgun (WGS) entry which is preliminary data.</text>
</comment>
<keyword evidence="2" id="KW-1185">Reference proteome</keyword>
<sequence>MLFDSLIAYCRLRYRPFDDLFVVITTKVGIGELSRIHKTTSSYTFPAEPLRIQGSLKDETIDLSPIKPMTYPKSDSCQANHQSIGKVRPTTYLERSRWCRNFRP</sequence>
<dbReference type="AlphaFoldDB" id="A0AAV4XTM9"/>